<gene>
    <name evidence="9" type="ORF">SAMN04488038_11453</name>
</gene>
<dbReference type="InterPro" id="IPR006694">
    <property type="entry name" value="Fatty_acid_hydroxylase"/>
</dbReference>
<protein>
    <submittedName>
        <fullName evidence="9">Sterol desaturase/sphingolipid hydroxylase, fatty acid hydroxylase superfamily</fullName>
    </submittedName>
</protein>
<dbReference type="PANTHER" id="PTHR21624">
    <property type="entry name" value="STEROL DESATURASE-RELATED PROTEIN"/>
    <property type="match status" value="1"/>
</dbReference>
<feature type="transmembrane region" description="Helical" evidence="7">
    <location>
        <begin position="85"/>
        <end position="105"/>
    </location>
</feature>
<dbReference type="GO" id="GO:0008610">
    <property type="term" value="P:lipid biosynthetic process"/>
    <property type="evidence" value="ECO:0007669"/>
    <property type="project" value="InterPro"/>
</dbReference>
<feature type="domain" description="Fatty acid hydroxylase" evidence="8">
    <location>
        <begin position="89"/>
        <end position="224"/>
    </location>
</feature>
<dbReference type="GO" id="GO:0012505">
    <property type="term" value="C:endomembrane system"/>
    <property type="evidence" value="ECO:0007669"/>
    <property type="project" value="UniProtKB-SubCell"/>
</dbReference>
<keyword evidence="6 7" id="KW-0472">Membrane</keyword>
<accession>A0A1H9KV09</accession>
<proteinExistence type="predicted"/>
<keyword evidence="2 7" id="KW-0812">Transmembrane</keyword>
<dbReference type="InterPro" id="IPR051689">
    <property type="entry name" value="Sterol_desaturase/TMEM195"/>
</dbReference>
<feature type="transmembrane region" description="Helical" evidence="7">
    <location>
        <begin position="6"/>
        <end position="24"/>
    </location>
</feature>
<organism evidence="9 10">
    <name type="scientific">Solimonas aquatica</name>
    <dbReference type="NCBI Taxonomy" id="489703"/>
    <lineage>
        <taxon>Bacteria</taxon>
        <taxon>Pseudomonadati</taxon>
        <taxon>Pseudomonadota</taxon>
        <taxon>Gammaproteobacteria</taxon>
        <taxon>Nevskiales</taxon>
        <taxon>Nevskiaceae</taxon>
        <taxon>Solimonas</taxon>
    </lineage>
</organism>
<dbReference type="GO" id="GO:0016020">
    <property type="term" value="C:membrane"/>
    <property type="evidence" value="ECO:0007669"/>
    <property type="project" value="GOC"/>
</dbReference>
<dbReference type="GO" id="GO:0006643">
    <property type="term" value="P:membrane lipid metabolic process"/>
    <property type="evidence" value="ECO:0007669"/>
    <property type="project" value="TreeGrafter"/>
</dbReference>
<evidence type="ECO:0000256" key="4">
    <source>
        <dbReference type="ARBA" id="ARBA00023002"/>
    </source>
</evidence>
<name>A0A1H9KV09_9GAMM</name>
<evidence type="ECO:0000256" key="5">
    <source>
        <dbReference type="ARBA" id="ARBA00023098"/>
    </source>
</evidence>
<keyword evidence="10" id="KW-1185">Reference proteome</keyword>
<evidence type="ECO:0000259" key="8">
    <source>
        <dbReference type="Pfam" id="PF04116"/>
    </source>
</evidence>
<dbReference type="PANTHER" id="PTHR21624:SF1">
    <property type="entry name" value="ALKYLGLYCEROL MONOOXYGENASE"/>
    <property type="match status" value="1"/>
</dbReference>
<dbReference type="STRING" id="489703.SAMN04488038_11453"/>
<keyword evidence="3 7" id="KW-1133">Transmembrane helix</keyword>
<evidence type="ECO:0000256" key="2">
    <source>
        <dbReference type="ARBA" id="ARBA00022692"/>
    </source>
</evidence>
<evidence type="ECO:0000256" key="6">
    <source>
        <dbReference type="ARBA" id="ARBA00023136"/>
    </source>
</evidence>
<feature type="transmembrane region" description="Helical" evidence="7">
    <location>
        <begin position="135"/>
        <end position="155"/>
    </location>
</feature>
<dbReference type="Proteomes" id="UP000199233">
    <property type="component" value="Unassembled WGS sequence"/>
</dbReference>
<evidence type="ECO:0000313" key="9">
    <source>
        <dbReference type="EMBL" id="SER03024.1"/>
    </source>
</evidence>
<evidence type="ECO:0000313" key="10">
    <source>
        <dbReference type="Proteomes" id="UP000199233"/>
    </source>
</evidence>
<dbReference type="Pfam" id="PF04116">
    <property type="entry name" value="FA_hydroxylase"/>
    <property type="match status" value="1"/>
</dbReference>
<dbReference type="AlphaFoldDB" id="A0A1H9KV09"/>
<feature type="transmembrane region" description="Helical" evidence="7">
    <location>
        <begin position="44"/>
        <end position="65"/>
    </location>
</feature>
<dbReference type="RefSeq" id="WP_093288865.1">
    <property type="nucleotide sequence ID" value="NZ_FOFS01000014.1"/>
</dbReference>
<sequence length="295" mass="34830">MQDILHALQFVLYAGIAFLGVIALERAYWLRRQRPQAYELRETLANISTGFLYKMCDGVVVAVLVTRFYDSVRQFGLQYQPESRLLGIVLLFLATDFLFYVLHFLMHKLRYGWCSHVTHHSSERFNLSTALRQNFLFDLSGLAILWWLPLALIGFDKMSVVVAIELNLFYQFFIHTEVVQRLPRWYEAIFNTPSHHRVHHGRNPGQIDTNFGGVLIIWDRLFGTFVDERDAGPIVYGIGHRQPRTLNPLRLNLDEWFAMWRDVWTCRDPRILWRHPDWVEHEYPLRRNRSLLGSG</sequence>
<reference evidence="10" key="1">
    <citation type="submission" date="2016-10" db="EMBL/GenBank/DDBJ databases">
        <authorList>
            <person name="Varghese N."/>
            <person name="Submissions S."/>
        </authorList>
    </citation>
    <scope>NUCLEOTIDE SEQUENCE [LARGE SCALE GENOMIC DNA]</scope>
    <source>
        <strain evidence="10">DSM 25927</strain>
    </source>
</reference>
<keyword evidence="4" id="KW-0560">Oxidoreductase</keyword>
<dbReference type="EMBL" id="FOFS01000014">
    <property type="protein sequence ID" value="SER03024.1"/>
    <property type="molecule type" value="Genomic_DNA"/>
</dbReference>
<dbReference type="OrthoDB" id="9770329at2"/>
<evidence type="ECO:0000256" key="7">
    <source>
        <dbReference type="SAM" id="Phobius"/>
    </source>
</evidence>
<comment type="subcellular location">
    <subcellularLocation>
        <location evidence="1">Endomembrane system</location>
        <topology evidence="1">Multi-pass membrane protein</topology>
    </subcellularLocation>
</comment>
<dbReference type="GO" id="GO:0050479">
    <property type="term" value="F:glyceryl-ether monooxygenase activity"/>
    <property type="evidence" value="ECO:0007669"/>
    <property type="project" value="TreeGrafter"/>
</dbReference>
<dbReference type="GO" id="GO:0005506">
    <property type="term" value="F:iron ion binding"/>
    <property type="evidence" value="ECO:0007669"/>
    <property type="project" value="InterPro"/>
</dbReference>
<evidence type="ECO:0000256" key="3">
    <source>
        <dbReference type="ARBA" id="ARBA00022989"/>
    </source>
</evidence>
<keyword evidence="5" id="KW-0443">Lipid metabolism</keyword>
<evidence type="ECO:0000256" key="1">
    <source>
        <dbReference type="ARBA" id="ARBA00004127"/>
    </source>
</evidence>